<evidence type="ECO:0000256" key="4">
    <source>
        <dbReference type="RuleBase" id="RU362057"/>
    </source>
</evidence>
<dbReference type="Gene3D" id="3.40.50.2000">
    <property type="entry name" value="Glycogen Phosphorylase B"/>
    <property type="match status" value="2"/>
</dbReference>
<dbReference type="PROSITE" id="PS00375">
    <property type="entry name" value="UDPGT"/>
    <property type="match status" value="1"/>
</dbReference>
<comment type="similarity">
    <text evidence="1 3">Belongs to the UDP-glycosyltransferase family.</text>
</comment>
<dbReference type="PANTHER" id="PTHR48048">
    <property type="entry name" value="GLYCOSYLTRANSFERASE"/>
    <property type="match status" value="1"/>
</dbReference>
<evidence type="ECO:0000313" key="6">
    <source>
        <dbReference type="EMBL" id="KAL3633837.1"/>
    </source>
</evidence>
<keyword evidence="3" id="KW-0328">Glycosyltransferase</keyword>
<keyword evidence="7" id="KW-1185">Reference proteome</keyword>
<keyword evidence="2 3" id="KW-0808">Transferase</keyword>
<evidence type="ECO:0000256" key="2">
    <source>
        <dbReference type="ARBA" id="ARBA00022679"/>
    </source>
</evidence>
<dbReference type="FunFam" id="3.40.50.2000:FF:000056">
    <property type="entry name" value="Glycosyltransferase"/>
    <property type="match status" value="1"/>
</dbReference>
<dbReference type="InterPro" id="IPR035595">
    <property type="entry name" value="UDP_glycos_trans_CS"/>
</dbReference>
<dbReference type="GO" id="GO:0016757">
    <property type="term" value="F:glycosyltransferase activity"/>
    <property type="evidence" value="ECO:0007669"/>
    <property type="project" value="UniProtKB-KW"/>
</dbReference>
<name>A0ABD3CVY5_9LAMI</name>
<dbReference type="EMBL" id="JAVIJP010000029">
    <property type="protein sequence ID" value="KAL3633837.1"/>
    <property type="molecule type" value="Genomic_DNA"/>
</dbReference>
<protein>
    <recommendedName>
        <fullName evidence="4">Glycosyltransferase</fullName>
        <ecNumber evidence="4">2.4.1.-</ecNumber>
    </recommendedName>
</protein>
<comment type="caution">
    <text evidence="6">The sequence shown here is derived from an EMBL/GenBank/DDBJ whole genome shotgun (WGS) entry which is preliminary data.</text>
</comment>
<feature type="region of interest" description="Disordered" evidence="5">
    <location>
        <begin position="1"/>
        <end position="24"/>
    </location>
</feature>
<dbReference type="SUPFAM" id="SSF53756">
    <property type="entry name" value="UDP-Glycosyltransferase/glycogen phosphorylase"/>
    <property type="match status" value="1"/>
</dbReference>
<evidence type="ECO:0000256" key="5">
    <source>
        <dbReference type="SAM" id="MobiDB-lite"/>
    </source>
</evidence>
<dbReference type="EC" id="2.4.1.-" evidence="4"/>
<dbReference type="Proteomes" id="UP001632038">
    <property type="component" value="Unassembled WGS sequence"/>
</dbReference>
<dbReference type="CDD" id="cd03784">
    <property type="entry name" value="GT1_Gtf-like"/>
    <property type="match status" value="1"/>
</dbReference>
<accession>A0ABD3CVY5</accession>
<dbReference type="InterPro" id="IPR050481">
    <property type="entry name" value="UDP-glycosyltransf_plant"/>
</dbReference>
<sequence>MDKNTLVTEKSGGAEAPPNNKQAPPLLVFIPSPGRGHLSATLEMAKLLVDRDEHLSITVLVIKPSYDPKGTAHSYSDHFSETNPKIRFVDIPQVEYSPTTSSFHFPEFIESHKNHVRDEVAKITSAPGSESKLVGLIVDIFCVSMINVADEFGIPTYVFFTSGAAMLGLLFHFQGQLDDQNNDLMVNVDSNEELFIPSYLSPVSPKLLPSILFDKDINKIFMSLTRMLRRSRGIIINTFLELEIPAMKFLSEDEKSPPVYSVGPILHVDSGDEQNPKYEEIMKWLDEQPDSSVVFLCFGSQGCFDEVQVKEIAMALEKSGHRFLWSLRKPPGENRLETPGEYENPSEILPEGFIERTLGIGKVIGWAPQVAVLSHRSVGGFVSHCGWNSTLESLWCGVPMAVWPLFAEQSMNAFQLVRDLGVAVEINMEYKKSSAGANMIVRADEIENGIRHLMEPVSDIRVKMEAMKVKSRMAIVENGSSFESVGQFISDIMVNIA</sequence>
<evidence type="ECO:0000256" key="1">
    <source>
        <dbReference type="ARBA" id="ARBA00009995"/>
    </source>
</evidence>
<dbReference type="Pfam" id="PF00201">
    <property type="entry name" value="UDPGT"/>
    <property type="match status" value="1"/>
</dbReference>
<evidence type="ECO:0000313" key="7">
    <source>
        <dbReference type="Proteomes" id="UP001632038"/>
    </source>
</evidence>
<reference evidence="7" key="1">
    <citation type="journal article" date="2024" name="IScience">
        <title>Strigolactones Initiate the Formation of Haustorium-like Structures in Castilleja.</title>
        <authorList>
            <person name="Buerger M."/>
            <person name="Peterson D."/>
            <person name="Chory J."/>
        </authorList>
    </citation>
    <scope>NUCLEOTIDE SEQUENCE [LARGE SCALE GENOMIC DNA]</scope>
</reference>
<organism evidence="6 7">
    <name type="scientific">Castilleja foliolosa</name>
    <dbReference type="NCBI Taxonomy" id="1961234"/>
    <lineage>
        <taxon>Eukaryota</taxon>
        <taxon>Viridiplantae</taxon>
        <taxon>Streptophyta</taxon>
        <taxon>Embryophyta</taxon>
        <taxon>Tracheophyta</taxon>
        <taxon>Spermatophyta</taxon>
        <taxon>Magnoliopsida</taxon>
        <taxon>eudicotyledons</taxon>
        <taxon>Gunneridae</taxon>
        <taxon>Pentapetalae</taxon>
        <taxon>asterids</taxon>
        <taxon>lamiids</taxon>
        <taxon>Lamiales</taxon>
        <taxon>Orobanchaceae</taxon>
        <taxon>Pedicularideae</taxon>
        <taxon>Castillejinae</taxon>
        <taxon>Castilleja</taxon>
    </lineage>
</organism>
<dbReference type="AlphaFoldDB" id="A0ABD3CVY5"/>
<proteinExistence type="inferred from homology"/>
<dbReference type="PANTHER" id="PTHR48048:SF72">
    <property type="entry name" value="GLYCOSYLTRANSFERASE"/>
    <property type="match status" value="1"/>
</dbReference>
<evidence type="ECO:0000256" key="3">
    <source>
        <dbReference type="RuleBase" id="RU003718"/>
    </source>
</evidence>
<dbReference type="InterPro" id="IPR002213">
    <property type="entry name" value="UDP_glucos_trans"/>
</dbReference>
<gene>
    <name evidence="6" type="ORF">CASFOL_022599</name>
</gene>